<protein>
    <submittedName>
        <fullName evidence="2">Uncharacterized protein</fullName>
    </submittedName>
</protein>
<proteinExistence type="predicted"/>
<gene>
    <name evidence="2" type="ORF">Nans01_34090</name>
</gene>
<name>A0A9W6P8R5_9ACTN</name>
<dbReference type="AlphaFoldDB" id="A0A9W6P8R5"/>
<dbReference type="Proteomes" id="UP001165092">
    <property type="component" value="Unassembled WGS sequence"/>
</dbReference>
<keyword evidence="3" id="KW-1185">Reference proteome</keyword>
<evidence type="ECO:0000256" key="1">
    <source>
        <dbReference type="SAM" id="MobiDB-lite"/>
    </source>
</evidence>
<sequence length="43" mass="4296">MLDQIGDPVSGAALGDREKEGSVSGSPEDGVAATPPEEKDPVS</sequence>
<evidence type="ECO:0000313" key="2">
    <source>
        <dbReference type="EMBL" id="GLU49058.1"/>
    </source>
</evidence>
<reference evidence="2" key="1">
    <citation type="submission" date="2023-02" db="EMBL/GenBank/DDBJ databases">
        <title>Nocardiopsis ansamitocini NBRC 112285.</title>
        <authorList>
            <person name="Ichikawa N."/>
            <person name="Sato H."/>
            <person name="Tonouchi N."/>
        </authorList>
    </citation>
    <scope>NUCLEOTIDE SEQUENCE</scope>
    <source>
        <strain evidence="2">NBRC 112285</strain>
    </source>
</reference>
<organism evidence="2 3">
    <name type="scientific">Nocardiopsis ansamitocini</name>
    <dbReference type="NCBI Taxonomy" id="1670832"/>
    <lineage>
        <taxon>Bacteria</taxon>
        <taxon>Bacillati</taxon>
        <taxon>Actinomycetota</taxon>
        <taxon>Actinomycetes</taxon>
        <taxon>Streptosporangiales</taxon>
        <taxon>Nocardiopsidaceae</taxon>
        <taxon>Nocardiopsis</taxon>
    </lineage>
</organism>
<evidence type="ECO:0000313" key="3">
    <source>
        <dbReference type="Proteomes" id="UP001165092"/>
    </source>
</evidence>
<accession>A0A9W6P8R5</accession>
<feature type="region of interest" description="Disordered" evidence="1">
    <location>
        <begin position="1"/>
        <end position="43"/>
    </location>
</feature>
<comment type="caution">
    <text evidence="2">The sequence shown here is derived from an EMBL/GenBank/DDBJ whole genome shotgun (WGS) entry which is preliminary data.</text>
</comment>
<dbReference type="EMBL" id="BSQG01000005">
    <property type="protein sequence ID" value="GLU49058.1"/>
    <property type="molecule type" value="Genomic_DNA"/>
</dbReference>